<dbReference type="InterPro" id="IPR052895">
    <property type="entry name" value="HetReg/Transcr_Mod"/>
</dbReference>
<dbReference type="EMBL" id="JAEPRB010000032">
    <property type="protein sequence ID" value="KAG2225104.1"/>
    <property type="molecule type" value="Genomic_DNA"/>
</dbReference>
<keyword evidence="3" id="KW-1185">Reference proteome</keyword>
<proteinExistence type="predicted"/>
<sequence length="624" mass="72596">MYITYETCQWSEYSDSDGHYPRRRVQPPEKLPVTIPKPAFMPSRLVRTSDMQVIYGSEVTEGYCALSYSWNWSGDMIIDKKTGKYQRVDLGKHKIIQQSLEKEQQKDSNDNYHISTTTIRLVQFEDIISQVCKDFNIKYIWYDQMCINQDDKEEKMHEIRHMHRIYNNAEVTVALIPEFRIDDENSNIKRDRYDMVKEAGAKISEESQWFKRLWTLEEAIMSKKLLFVGENIHSFWNFASMYDNLLFICETPEYYKEWTVCMILWYAHIRTSTNSHDRVFALANLFPEIIQQIKMDYDQSLIDLMVHFYGLLAQKDLTILCFGPHQEYEKIRRQSSNNCAGTSASTLPLSSLSPLLTDDNSSSISKETDNTQLQKLQSQQEYQIPIQEFDLPSWTGVYGEHIKNNYITTTFKNFSIKGRSMHVTCSAISNDEITFSNNNSSFITLTHNDLASISTHDRDPVNSDGSGLFCTLAISVRLPGHEDSKIITLTTVYIGSSQDQELVKTILEKTDETTLQQASRELQILSHFMPIKKENLFWHYCPYGNYTDHAQFQFDLTEESVDGTSKFVMLTGIPFVEGLRARYPVIKKEQGNDYYKAIGTIEILDFEFFFSDYTEPAEQTFIIE</sequence>
<dbReference type="AlphaFoldDB" id="A0A8H7S7J5"/>
<feature type="domain" description="Heterokaryon incompatibility" evidence="1">
    <location>
        <begin position="63"/>
        <end position="218"/>
    </location>
</feature>
<dbReference type="PANTHER" id="PTHR24148:SF64">
    <property type="entry name" value="HETEROKARYON INCOMPATIBILITY DOMAIN-CONTAINING PROTEIN"/>
    <property type="match status" value="1"/>
</dbReference>
<gene>
    <name evidence="2" type="ORF">INT45_011786</name>
</gene>
<comment type="caution">
    <text evidence="2">The sequence shown here is derived from an EMBL/GenBank/DDBJ whole genome shotgun (WGS) entry which is preliminary data.</text>
</comment>
<protein>
    <recommendedName>
        <fullName evidence="1">Heterokaryon incompatibility domain-containing protein</fullName>
    </recommendedName>
</protein>
<evidence type="ECO:0000313" key="2">
    <source>
        <dbReference type="EMBL" id="KAG2225104.1"/>
    </source>
</evidence>
<dbReference type="OrthoDB" id="5071163at2759"/>
<evidence type="ECO:0000259" key="1">
    <source>
        <dbReference type="Pfam" id="PF06985"/>
    </source>
</evidence>
<accession>A0A8H7S7J5</accession>
<reference evidence="2 3" key="1">
    <citation type="submission" date="2020-12" db="EMBL/GenBank/DDBJ databases">
        <title>Metabolic potential, ecology and presence of endohyphal bacteria is reflected in genomic diversity of Mucoromycotina.</title>
        <authorList>
            <person name="Muszewska A."/>
            <person name="Okrasinska A."/>
            <person name="Steczkiewicz K."/>
            <person name="Drgas O."/>
            <person name="Orlowska M."/>
            <person name="Perlinska-Lenart U."/>
            <person name="Aleksandrzak-Piekarczyk T."/>
            <person name="Szatraj K."/>
            <person name="Zielenkiewicz U."/>
            <person name="Pilsyk S."/>
            <person name="Malc E."/>
            <person name="Mieczkowski P."/>
            <person name="Kruszewska J.S."/>
            <person name="Biernat P."/>
            <person name="Pawlowska J."/>
        </authorList>
    </citation>
    <scope>NUCLEOTIDE SEQUENCE [LARGE SCALE GENOMIC DNA]</scope>
    <source>
        <strain evidence="2 3">CBS 142.35</strain>
    </source>
</reference>
<dbReference type="InterPro" id="IPR010730">
    <property type="entry name" value="HET"/>
</dbReference>
<organism evidence="2 3">
    <name type="scientific">Circinella minor</name>
    <dbReference type="NCBI Taxonomy" id="1195481"/>
    <lineage>
        <taxon>Eukaryota</taxon>
        <taxon>Fungi</taxon>
        <taxon>Fungi incertae sedis</taxon>
        <taxon>Mucoromycota</taxon>
        <taxon>Mucoromycotina</taxon>
        <taxon>Mucoromycetes</taxon>
        <taxon>Mucorales</taxon>
        <taxon>Lichtheimiaceae</taxon>
        <taxon>Circinella</taxon>
    </lineage>
</organism>
<dbReference type="PANTHER" id="PTHR24148">
    <property type="entry name" value="ANKYRIN REPEAT DOMAIN-CONTAINING PROTEIN 39 HOMOLOG-RELATED"/>
    <property type="match status" value="1"/>
</dbReference>
<evidence type="ECO:0000313" key="3">
    <source>
        <dbReference type="Proteomes" id="UP000646827"/>
    </source>
</evidence>
<name>A0A8H7S7J5_9FUNG</name>
<dbReference type="Proteomes" id="UP000646827">
    <property type="component" value="Unassembled WGS sequence"/>
</dbReference>
<dbReference type="Pfam" id="PF06985">
    <property type="entry name" value="HET"/>
    <property type="match status" value="1"/>
</dbReference>